<keyword evidence="7" id="KW-0436">Ligase</keyword>
<evidence type="ECO:0000256" key="5">
    <source>
        <dbReference type="SAM" id="Phobius"/>
    </source>
</evidence>
<feature type="transmembrane region" description="Helical" evidence="5">
    <location>
        <begin position="337"/>
        <end position="355"/>
    </location>
</feature>
<protein>
    <submittedName>
        <fullName evidence="7">O-antigen ligase</fullName>
    </submittedName>
</protein>
<dbReference type="InterPro" id="IPR051533">
    <property type="entry name" value="WaaL-like"/>
</dbReference>
<organism evidence="7 8">
    <name type="scientific">Pseudobutyrivibrio xylanivorans DSM 14809</name>
    <dbReference type="NCBI Taxonomy" id="1123012"/>
    <lineage>
        <taxon>Bacteria</taxon>
        <taxon>Bacillati</taxon>
        <taxon>Bacillota</taxon>
        <taxon>Clostridia</taxon>
        <taxon>Lachnospirales</taxon>
        <taxon>Lachnospiraceae</taxon>
        <taxon>Pseudobutyrivibrio</taxon>
    </lineage>
</organism>
<feature type="transmembrane region" description="Helical" evidence="5">
    <location>
        <begin position="235"/>
        <end position="257"/>
    </location>
</feature>
<dbReference type="PANTHER" id="PTHR37422">
    <property type="entry name" value="TEICHURONIC ACID BIOSYNTHESIS PROTEIN TUAE"/>
    <property type="match status" value="1"/>
</dbReference>
<dbReference type="RefSeq" id="WP_072916577.1">
    <property type="nucleotide sequence ID" value="NZ_FQYQ01000011.1"/>
</dbReference>
<keyword evidence="2 5" id="KW-0812">Transmembrane</keyword>
<evidence type="ECO:0000256" key="2">
    <source>
        <dbReference type="ARBA" id="ARBA00022692"/>
    </source>
</evidence>
<feature type="transmembrane region" description="Helical" evidence="5">
    <location>
        <begin position="195"/>
        <end position="223"/>
    </location>
</feature>
<sequence length="416" mass="47637">MEFIRKNKKIISIILLALILYIRCDYGVTKSYAVAMNLVVQAIGFVYCLILTKDDFQKTKKSIFNLAILWLILFQVVQFVYGHFKLFTPTDYYSVQYTILTVLPALLCYEIVWHNRDNMFEVLSPVGALVIFATYITSIKYDHLWGDMMHGEFYRVGAVPGGTDIDTGNLYLLMLIPILYSVIVLRKVKPNIIPALAGIIGIVLAGSKSSFVPLVLVIAIMLLGTAKNAKDVKKYVAILVGLGVVATVLVLTIPMLYDILGKRIVEVFTAFGNTEFDLHTSTGQRMAVMDAFKKHFWESPLFGHGFYSFITMPYSQLEEYREGTEIMYRHIQTHMNFMELLFSFGIFGFVMYYWFPVKLIIDTIKVHSKEAKIVCISLLVSILFMDLGLDMFFKYMTPYYTYLLIYTFLNNNSEEG</sequence>
<dbReference type="OrthoDB" id="2028655at2"/>
<feature type="transmembrane region" description="Helical" evidence="5">
    <location>
        <begin position="63"/>
        <end position="81"/>
    </location>
</feature>
<dbReference type="GO" id="GO:0016020">
    <property type="term" value="C:membrane"/>
    <property type="evidence" value="ECO:0007669"/>
    <property type="project" value="UniProtKB-SubCell"/>
</dbReference>
<gene>
    <name evidence="7" type="ORF">SAMN02745725_01842</name>
</gene>
<accession>A0A1M6GVT1</accession>
<keyword evidence="4 5" id="KW-0472">Membrane</keyword>
<feature type="transmembrane region" description="Helical" evidence="5">
    <location>
        <begin position="34"/>
        <end position="51"/>
    </location>
</feature>
<feature type="transmembrane region" description="Helical" evidence="5">
    <location>
        <begin position="93"/>
        <end position="112"/>
    </location>
</feature>
<name>A0A1M6GVT1_PSEXY</name>
<evidence type="ECO:0000256" key="1">
    <source>
        <dbReference type="ARBA" id="ARBA00004141"/>
    </source>
</evidence>
<proteinExistence type="predicted"/>
<keyword evidence="3 5" id="KW-1133">Transmembrane helix</keyword>
<feature type="transmembrane region" description="Helical" evidence="5">
    <location>
        <begin position="119"/>
        <end position="139"/>
    </location>
</feature>
<reference evidence="7 8" key="1">
    <citation type="submission" date="2016-11" db="EMBL/GenBank/DDBJ databases">
        <authorList>
            <person name="Jaros S."/>
            <person name="Januszkiewicz K."/>
            <person name="Wedrychowicz H."/>
        </authorList>
    </citation>
    <scope>NUCLEOTIDE SEQUENCE [LARGE SCALE GENOMIC DNA]</scope>
    <source>
        <strain evidence="7 8">DSM 14809</strain>
    </source>
</reference>
<evidence type="ECO:0000256" key="4">
    <source>
        <dbReference type="ARBA" id="ARBA00023136"/>
    </source>
</evidence>
<feature type="transmembrane region" description="Helical" evidence="5">
    <location>
        <begin position="371"/>
        <end position="393"/>
    </location>
</feature>
<evidence type="ECO:0000256" key="3">
    <source>
        <dbReference type="ARBA" id="ARBA00022989"/>
    </source>
</evidence>
<comment type="subcellular location">
    <subcellularLocation>
        <location evidence="1">Membrane</location>
        <topology evidence="1">Multi-pass membrane protein</topology>
    </subcellularLocation>
</comment>
<dbReference type="AlphaFoldDB" id="A0A1M6GVT1"/>
<feature type="domain" description="O-antigen ligase-related" evidence="6">
    <location>
        <begin position="195"/>
        <end position="352"/>
    </location>
</feature>
<keyword evidence="8" id="KW-1185">Reference proteome</keyword>
<dbReference type="InterPro" id="IPR007016">
    <property type="entry name" value="O-antigen_ligase-rel_domated"/>
</dbReference>
<dbReference type="PANTHER" id="PTHR37422:SF23">
    <property type="entry name" value="TEICHURONIC ACID BIOSYNTHESIS PROTEIN TUAE"/>
    <property type="match status" value="1"/>
</dbReference>
<dbReference type="Pfam" id="PF04932">
    <property type="entry name" value="Wzy_C"/>
    <property type="match status" value="1"/>
</dbReference>
<evidence type="ECO:0000259" key="6">
    <source>
        <dbReference type="Pfam" id="PF04932"/>
    </source>
</evidence>
<feature type="transmembrane region" description="Helical" evidence="5">
    <location>
        <begin position="170"/>
        <end position="188"/>
    </location>
</feature>
<dbReference type="Proteomes" id="UP000184185">
    <property type="component" value="Unassembled WGS sequence"/>
</dbReference>
<evidence type="ECO:0000313" key="7">
    <source>
        <dbReference type="EMBL" id="SHJ14046.1"/>
    </source>
</evidence>
<dbReference type="GO" id="GO:0016874">
    <property type="term" value="F:ligase activity"/>
    <property type="evidence" value="ECO:0007669"/>
    <property type="project" value="UniProtKB-KW"/>
</dbReference>
<dbReference type="EMBL" id="FQYQ01000011">
    <property type="protein sequence ID" value="SHJ14046.1"/>
    <property type="molecule type" value="Genomic_DNA"/>
</dbReference>
<evidence type="ECO:0000313" key="8">
    <source>
        <dbReference type="Proteomes" id="UP000184185"/>
    </source>
</evidence>